<evidence type="ECO:0000313" key="7">
    <source>
        <dbReference type="EMBL" id="KAF4623787.1"/>
    </source>
</evidence>
<evidence type="ECO:0000256" key="6">
    <source>
        <dbReference type="ARBA" id="ARBA00023244"/>
    </source>
</evidence>
<dbReference type="Pfam" id="PF01218">
    <property type="entry name" value="Coprogen_oxidas"/>
    <property type="match status" value="1"/>
</dbReference>
<comment type="similarity">
    <text evidence="2">Belongs to the aerobic coproporphyrinogen-III oxidase family.</text>
</comment>
<dbReference type="GO" id="GO:0005737">
    <property type="term" value="C:cytoplasm"/>
    <property type="evidence" value="ECO:0007669"/>
    <property type="project" value="TreeGrafter"/>
</dbReference>
<dbReference type="EC" id="1.3.3.3" evidence="4"/>
<keyword evidence="6" id="KW-0627">Porphyrin biosynthesis</keyword>
<evidence type="ECO:0000256" key="1">
    <source>
        <dbReference type="ARBA" id="ARBA00005168"/>
    </source>
</evidence>
<dbReference type="Proteomes" id="UP000521872">
    <property type="component" value="Unassembled WGS sequence"/>
</dbReference>
<keyword evidence="5" id="KW-0560">Oxidoreductase</keyword>
<dbReference type="EMBL" id="JAACJL010000001">
    <property type="protein sequence ID" value="KAF4623787.1"/>
    <property type="molecule type" value="Genomic_DNA"/>
</dbReference>
<evidence type="ECO:0000256" key="2">
    <source>
        <dbReference type="ARBA" id="ARBA00010644"/>
    </source>
</evidence>
<dbReference type="InterPro" id="IPR001260">
    <property type="entry name" value="Coprogen_oxidase_aer"/>
</dbReference>
<dbReference type="AlphaFoldDB" id="A0A8H4VVJ6"/>
<dbReference type="InterPro" id="IPR036406">
    <property type="entry name" value="Coprogen_oxidase_aer_sf"/>
</dbReference>
<dbReference type="UniPathway" id="UPA00251">
    <property type="reaction ID" value="UER00322"/>
</dbReference>
<dbReference type="Gene3D" id="3.40.1500.10">
    <property type="entry name" value="Coproporphyrinogen III oxidase, aerobic"/>
    <property type="match status" value="1"/>
</dbReference>
<evidence type="ECO:0000313" key="8">
    <source>
        <dbReference type="Proteomes" id="UP000521872"/>
    </source>
</evidence>
<reference evidence="7 8" key="1">
    <citation type="submission" date="2019-12" db="EMBL/GenBank/DDBJ databases">
        <authorList>
            <person name="Floudas D."/>
            <person name="Bentzer J."/>
            <person name="Ahren D."/>
            <person name="Johansson T."/>
            <person name="Persson P."/>
            <person name="Tunlid A."/>
        </authorList>
    </citation>
    <scope>NUCLEOTIDE SEQUENCE [LARGE SCALE GENOMIC DNA]</scope>
    <source>
        <strain evidence="7 8">CBS 102.39</strain>
    </source>
</reference>
<proteinExistence type="inferred from homology"/>
<organism evidence="7 8">
    <name type="scientific">Agrocybe pediades</name>
    <dbReference type="NCBI Taxonomy" id="84607"/>
    <lineage>
        <taxon>Eukaryota</taxon>
        <taxon>Fungi</taxon>
        <taxon>Dikarya</taxon>
        <taxon>Basidiomycota</taxon>
        <taxon>Agaricomycotina</taxon>
        <taxon>Agaricomycetes</taxon>
        <taxon>Agaricomycetidae</taxon>
        <taxon>Agaricales</taxon>
        <taxon>Agaricineae</taxon>
        <taxon>Strophariaceae</taxon>
        <taxon>Agrocybe</taxon>
    </lineage>
</organism>
<sequence length="391" mass="44062">MVEIYTPPGAAPAPWKAISAAGEVPTKPTAEEYASIIQGWLSDCDENHRICQTEWKGPNGEKELLPRRVLDGSPMPLLGKGITVDDNPRNDQRPYARNTFQSIAKDVPGCRRNYEEPRTAQSSLMADIYGRCYLNIATTRASNGHKGCLGSRSTVTDTLKWADEFAREVGDSDDDETGSKHQMISKIRKCKVKSYKIPGLEQDEHFFIPHCKESRGIGGLFFDDLNEGPHLRLPNAEAKRPQSPSEIFSFIKELGHSFVPSYLPILELRHAQPYTPHERRWQLIRRGRYVEFNLVYDRGTKFVLMTPGARIESILMSLPETARWEYMSELGADPGNRGGKVGCGAARAKKLGVSQEYLEYDANTCIEFMRIIQTKQGQKGESTHEPVCRER</sequence>
<dbReference type="PANTHER" id="PTHR10755:SF0">
    <property type="entry name" value="OXYGEN-DEPENDENT COPROPORPHYRINOGEN-III OXIDASE, MITOCHONDRIAL"/>
    <property type="match status" value="1"/>
</dbReference>
<comment type="pathway">
    <text evidence="1">Porphyrin-containing compound metabolism; protoporphyrin-IX biosynthesis; protoporphyrinogen-IX from coproporphyrinogen-III (O2 route): step 1/1.</text>
</comment>
<dbReference type="GO" id="GO:0004109">
    <property type="term" value="F:coproporphyrinogen oxidase activity"/>
    <property type="evidence" value="ECO:0007669"/>
    <property type="project" value="UniProtKB-EC"/>
</dbReference>
<evidence type="ECO:0000256" key="5">
    <source>
        <dbReference type="ARBA" id="ARBA00023002"/>
    </source>
</evidence>
<gene>
    <name evidence="7" type="ORF">D9613_002179</name>
</gene>
<evidence type="ECO:0000256" key="3">
    <source>
        <dbReference type="ARBA" id="ARBA00011738"/>
    </source>
</evidence>
<dbReference type="SUPFAM" id="SSF102886">
    <property type="entry name" value="Coproporphyrinogen III oxidase"/>
    <property type="match status" value="1"/>
</dbReference>
<evidence type="ECO:0000256" key="4">
    <source>
        <dbReference type="ARBA" id="ARBA00012869"/>
    </source>
</evidence>
<dbReference type="PRINTS" id="PR00073">
    <property type="entry name" value="COPRGNOXDASE"/>
</dbReference>
<name>A0A8H4VVJ6_9AGAR</name>
<accession>A0A8H4VVJ6</accession>
<dbReference type="PANTHER" id="PTHR10755">
    <property type="entry name" value="COPROPORPHYRINOGEN III OXIDASE, MITOCHONDRIAL"/>
    <property type="match status" value="1"/>
</dbReference>
<keyword evidence="8" id="KW-1185">Reference proteome</keyword>
<comment type="caution">
    <text evidence="7">The sequence shown here is derived from an EMBL/GenBank/DDBJ whole genome shotgun (WGS) entry which is preliminary data.</text>
</comment>
<dbReference type="GO" id="GO:0006782">
    <property type="term" value="P:protoporphyrinogen IX biosynthetic process"/>
    <property type="evidence" value="ECO:0007669"/>
    <property type="project" value="UniProtKB-UniPathway"/>
</dbReference>
<comment type="subunit">
    <text evidence="3">Homodimer.</text>
</comment>
<protein>
    <recommendedName>
        <fullName evidence="4">coproporphyrinogen oxidase</fullName>
        <ecNumber evidence="4">1.3.3.3</ecNumber>
    </recommendedName>
</protein>